<keyword evidence="1" id="KW-0812">Transmembrane</keyword>
<proteinExistence type="predicted"/>
<protein>
    <submittedName>
        <fullName evidence="3">TIM44-like domain-containing protein</fullName>
    </submittedName>
</protein>
<comment type="caution">
    <text evidence="3">The sequence shown here is derived from an EMBL/GenBank/DDBJ whole genome shotgun (WGS) entry which is preliminary data.</text>
</comment>
<dbReference type="EMBL" id="JAAGBB010000068">
    <property type="protein sequence ID" value="MBR0668756.1"/>
    <property type="molecule type" value="Genomic_DNA"/>
</dbReference>
<reference evidence="4" key="1">
    <citation type="journal article" date="2021" name="Syst. Appl. Microbiol.">
        <title>Roseomonas hellenica sp. nov., isolated from roots of wild-growing Alkanna tinctoria.</title>
        <authorList>
            <person name="Rat A."/>
            <person name="Naranjo H.D."/>
            <person name="Lebbe L."/>
            <person name="Cnockaert M."/>
            <person name="Krigas N."/>
            <person name="Grigoriadou K."/>
            <person name="Maloupa E."/>
            <person name="Willems A."/>
        </authorList>
    </citation>
    <scope>NUCLEOTIDE SEQUENCE [LARGE SCALE GENOMIC DNA]</scope>
    <source>
        <strain evidence="4">LMG 31523</strain>
    </source>
</reference>
<feature type="non-terminal residue" evidence="3">
    <location>
        <position position="1"/>
    </location>
</feature>
<evidence type="ECO:0000259" key="2">
    <source>
        <dbReference type="SMART" id="SM00978"/>
    </source>
</evidence>
<dbReference type="Pfam" id="PF04280">
    <property type="entry name" value="Tim44"/>
    <property type="match status" value="1"/>
</dbReference>
<dbReference type="PANTHER" id="PTHR41542">
    <property type="entry name" value="BLL5807 PROTEIN"/>
    <property type="match status" value="1"/>
</dbReference>
<sequence length="251" mass="25810">TAGAAAAGAARPAGSRGFMGGMMGGLLGAGLIGALFGAGLFGGLGGFASILGLLLQVALVVGVVMLVMRLFRGRRQGQPAYAGAAPGQASANANTFARNAAFPMGGGAAAAKPATLPFNPTPGDFQAFEQALIAVNAAWSARDAAALQRLSTPEMARHFAEDHAALQARGWQNETRDVKLEAGDLSEAWHENGQDYATVAMRFSLVDVTRRVADGAVVEGDPAQRITATELWTFVRSAGGTWQLAAIQQTN</sequence>
<keyword evidence="1" id="KW-1133">Transmembrane helix</keyword>
<dbReference type="SMART" id="SM00978">
    <property type="entry name" value="Tim44"/>
    <property type="match status" value="1"/>
</dbReference>
<feature type="transmembrane region" description="Helical" evidence="1">
    <location>
        <begin position="47"/>
        <end position="68"/>
    </location>
</feature>
<dbReference type="Proteomes" id="UP001196870">
    <property type="component" value="Unassembled WGS sequence"/>
</dbReference>
<evidence type="ECO:0000313" key="4">
    <source>
        <dbReference type="Proteomes" id="UP001196870"/>
    </source>
</evidence>
<organism evidence="3 4">
    <name type="scientific">Plastoroseomonas hellenica</name>
    <dbReference type="NCBI Taxonomy" id="2687306"/>
    <lineage>
        <taxon>Bacteria</taxon>
        <taxon>Pseudomonadati</taxon>
        <taxon>Pseudomonadota</taxon>
        <taxon>Alphaproteobacteria</taxon>
        <taxon>Acetobacterales</taxon>
        <taxon>Acetobacteraceae</taxon>
        <taxon>Plastoroseomonas</taxon>
    </lineage>
</organism>
<feature type="domain" description="Tim44-like" evidence="2">
    <location>
        <begin position="106"/>
        <end position="249"/>
    </location>
</feature>
<dbReference type="PANTHER" id="PTHR41542:SF1">
    <property type="entry name" value="BLL5807 PROTEIN"/>
    <property type="match status" value="1"/>
</dbReference>
<keyword evidence="4" id="KW-1185">Reference proteome</keyword>
<name>A0ABS5F8C8_9PROT</name>
<dbReference type="InterPro" id="IPR032710">
    <property type="entry name" value="NTF2-like_dom_sf"/>
</dbReference>
<gene>
    <name evidence="3" type="ORF">GXW71_30685</name>
</gene>
<dbReference type="InterPro" id="IPR007379">
    <property type="entry name" value="Tim44-like_dom"/>
</dbReference>
<dbReference type="SUPFAM" id="SSF54427">
    <property type="entry name" value="NTF2-like"/>
    <property type="match status" value="1"/>
</dbReference>
<accession>A0ABS5F8C8</accession>
<evidence type="ECO:0000313" key="3">
    <source>
        <dbReference type="EMBL" id="MBR0668756.1"/>
    </source>
</evidence>
<keyword evidence="1" id="KW-0472">Membrane</keyword>
<dbReference type="Gene3D" id="3.10.450.240">
    <property type="match status" value="1"/>
</dbReference>
<feature type="transmembrane region" description="Helical" evidence="1">
    <location>
        <begin position="21"/>
        <end position="41"/>
    </location>
</feature>
<dbReference type="RefSeq" id="WP_211856730.1">
    <property type="nucleotide sequence ID" value="NZ_JAAGBB010000068.1"/>
</dbReference>
<evidence type="ECO:0000256" key="1">
    <source>
        <dbReference type="SAM" id="Phobius"/>
    </source>
</evidence>